<accession>K9VQK3</accession>
<dbReference type="PANTHER" id="PTHR14136:SF17">
    <property type="entry name" value="BTB_POZ DOMAIN-CONTAINING PROTEIN KCTD9"/>
    <property type="match status" value="1"/>
</dbReference>
<dbReference type="Proteomes" id="UP000010478">
    <property type="component" value="Chromosome"/>
</dbReference>
<reference evidence="1 2" key="1">
    <citation type="submission" date="2012-05" db="EMBL/GenBank/DDBJ databases">
        <title>Finished chromosome of genome of Oscillatoria sp. PCC 7112.</title>
        <authorList>
            <consortium name="US DOE Joint Genome Institute"/>
            <person name="Gugger M."/>
            <person name="Coursin T."/>
            <person name="Rippka R."/>
            <person name="Tandeau De Marsac N."/>
            <person name="Huntemann M."/>
            <person name="Wei C.-L."/>
            <person name="Han J."/>
            <person name="Detter J.C."/>
            <person name="Han C."/>
            <person name="Tapia R."/>
            <person name="Davenport K."/>
            <person name="Daligault H."/>
            <person name="Erkkila T."/>
            <person name="Gu W."/>
            <person name="Munk A.C.C."/>
            <person name="Teshima H."/>
            <person name="Xu Y."/>
            <person name="Chain P."/>
            <person name="Chen A."/>
            <person name="Krypides N."/>
            <person name="Mavromatis K."/>
            <person name="Markowitz V."/>
            <person name="Szeto E."/>
            <person name="Ivanova N."/>
            <person name="Mikhailova N."/>
            <person name="Ovchinnikova G."/>
            <person name="Pagani I."/>
            <person name="Pati A."/>
            <person name="Goodwin L."/>
            <person name="Peters L."/>
            <person name="Pitluck S."/>
            <person name="Woyke T."/>
            <person name="Kerfeld C."/>
        </authorList>
    </citation>
    <scope>NUCLEOTIDE SEQUENCE [LARGE SCALE GENOMIC DNA]</scope>
    <source>
        <strain evidence="1 2">PCC 7112</strain>
    </source>
</reference>
<dbReference type="HOGENOM" id="CLU_033401_11_3_3"/>
<evidence type="ECO:0000313" key="1">
    <source>
        <dbReference type="EMBL" id="AFZ09829.1"/>
    </source>
</evidence>
<dbReference type="InterPro" id="IPR001646">
    <property type="entry name" value="5peptide_repeat"/>
</dbReference>
<dbReference type="OrthoDB" id="582747at2"/>
<dbReference type="PANTHER" id="PTHR14136">
    <property type="entry name" value="BTB_POZ DOMAIN-CONTAINING PROTEIN KCTD9"/>
    <property type="match status" value="1"/>
</dbReference>
<dbReference type="KEGG" id="oni:Osc7112_5611"/>
<dbReference type="STRING" id="179408.Osc7112_5611"/>
<organism evidence="1 2">
    <name type="scientific">Phormidium nigroviride PCC 7112</name>
    <dbReference type="NCBI Taxonomy" id="179408"/>
    <lineage>
        <taxon>Bacteria</taxon>
        <taxon>Bacillati</taxon>
        <taxon>Cyanobacteriota</taxon>
        <taxon>Cyanophyceae</taxon>
        <taxon>Oscillatoriophycideae</taxon>
        <taxon>Oscillatoriales</taxon>
        <taxon>Oscillatoriaceae</taxon>
        <taxon>Phormidium</taxon>
    </lineage>
</organism>
<evidence type="ECO:0000313" key="2">
    <source>
        <dbReference type="Proteomes" id="UP000010478"/>
    </source>
</evidence>
<dbReference type="AlphaFoldDB" id="K9VQK3"/>
<name>K9VQK3_9CYAN</name>
<sequence length="238" mass="26095">MDAEELIGRYAAGERDFAGLDLSGILLGRRYADGLIKRYQTEENTRIGGVNLRCIDLSDANLEGANLEAVDFMGANFSSANLAGAILQVARLNEANLSGANMRKVVLCGDRLHQTNLNKAVLEWANLGDARLKGAVLQRPKLRGADVSTGECIDVDFSRADMREAISSFCPPKERCNFSKVNWNRGCIQQCMFIDCNFTKASFSKGGAIESSFIRCNFTDAKLERVKIFDADTTGSIF</sequence>
<dbReference type="Gene3D" id="2.160.20.80">
    <property type="entry name" value="E3 ubiquitin-protein ligase SopA"/>
    <property type="match status" value="2"/>
</dbReference>
<dbReference type="eggNOG" id="COG1357">
    <property type="taxonomic scope" value="Bacteria"/>
</dbReference>
<dbReference type="SUPFAM" id="SSF141571">
    <property type="entry name" value="Pentapeptide repeat-like"/>
    <property type="match status" value="2"/>
</dbReference>
<dbReference type="EMBL" id="CP003614">
    <property type="protein sequence ID" value="AFZ09829.1"/>
    <property type="molecule type" value="Genomic_DNA"/>
</dbReference>
<dbReference type="InterPro" id="IPR051082">
    <property type="entry name" value="Pentapeptide-BTB/POZ_domain"/>
</dbReference>
<keyword evidence="2" id="KW-1185">Reference proteome</keyword>
<gene>
    <name evidence="1" type="ORF">Osc7112_5611</name>
</gene>
<dbReference type="Pfam" id="PF00805">
    <property type="entry name" value="Pentapeptide"/>
    <property type="match status" value="2"/>
</dbReference>
<protein>
    <submittedName>
        <fullName evidence="1">Pentapeptide repeat protein</fullName>
    </submittedName>
</protein>
<proteinExistence type="predicted"/>
<dbReference type="RefSeq" id="WP_015179034.1">
    <property type="nucleotide sequence ID" value="NC_019729.1"/>
</dbReference>